<comment type="similarity">
    <text evidence="1">Belongs to the PI3/PI4-kinase family. Type III PI4K subfamily.</text>
</comment>
<feature type="domain" description="PI4-kinase N-terminal" evidence="2">
    <location>
        <begin position="8"/>
        <end position="51"/>
    </location>
</feature>
<protein>
    <recommendedName>
        <fullName evidence="2">PI4-kinase N-terminal domain-containing protein</fullName>
    </recommendedName>
</protein>
<feature type="non-terminal residue" evidence="3">
    <location>
        <position position="51"/>
    </location>
</feature>
<keyword evidence="4" id="KW-1185">Reference proteome</keyword>
<gene>
    <name evidence="3" type="ORF">KI387_035962</name>
</gene>
<sequence length="51" mass="5830">LILRATNTVQSVRTTIRDISSFGWNKDRAPIESFILFSAANIREIGDYDEQ</sequence>
<evidence type="ECO:0000313" key="3">
    <source>
        <dbReference type="EMBL" id="KAH9308051.1"/>
    </source>
</evidence>
<dbReference type="Pfam" id="PF19274">
    <property type="entry name" value="PI4K_N"/>
    <property type="match status" value="1"/>
</dbReference>
<reference evidence="3 4" key="1">
    <citation type="journal article" date="2021" name="Nat. Plants">
        <title>The Taxus genome provides insights into paclitaxel biosynthesis.</title>
        <authorList>
            <person name="Xiong X."/>
            <person name="Gou J."/>
            <person name="Liao Q."/>
            <person name="Li Y."/>
            <person name="Zhou Q."/>
            <person name="Bi G."/>
            <person name="Li C."/>
            <person name="Du R."/>
            <person name="Wang X."/>
            <person name="Sun T."/>
            <person name="Guo L."/>
            <person name="Liang H."/>
            <person name="Lu P."/>
            <person name="Wu Y."/>
            <person name="Zhang Z."/>
            <person name="Ro D.K."/>
            <person name="Shang Y."/>
            <person name="Huang S."/>
            <person name="Yan J."/>
        </authorList>
    </citation>
    <scope>NUCLEOTIDE SEQUENCE [LARGE SCALE GENOMIC DNA]</scope>
    <source>
        <strain evidence="3">Ta-2019</strain>
    </source>
</reference>
<dbReference type="InterPro" id="IPR045495">
    <property type="entry name" value="PI4K_N"/>
</dbReference>
<dbReference type="EMBL" id="JAHRHJ020000007">
    <property type="protein sequence ID" value="KAH9308051.1"/>
    <property type="molecule type" value="Genomic_DNA"/>
</dbReference>
<dbReference type="AlphaFoldDB" id="A0AA38FQ73"/>
<evidence type="ECO:0000256" key="1">
    <source>
        <dbReference type="ARBA" id="ARBA00006209"/>
    </source>
</evidence>
<comment type="caution">
    <text evidence="3">The sequence shown here is derived from an EMBL/GenBank/DDBJ whole genome shotgun (WGS) entry which is preliminary data.</text>
</comment>
<evidence type="ECO:0000313" key="4">
    <source>
        <dbReference type="Proteomes" id="UP000824469"/>
    </source>
</evidence>
<name>A0AA38FQ73_TAXCH</name>
<accession>A0AA38FQ73</accession>
<proteinExistence type="inferred from homology"/>
<feature type="non-terminal residue" evidence="3">
    <location>
        <position position="1"/>
    </location>
</feature>
<dbReference type="Proteomes" id="UP000824469">
    <property type="component" value="Unassembled WGS sequence"/>
</dbReference>
<evidence type="ECO:0000259" key="2">
    <source>
        <dbReference type="Pfam" id="PF19274"/>
    </source>
</evidence>
<organism evidence="3 4">
    <name type="scientific">Taxus chinensis</name>
    <name type="common">Chinese yew</name>
    <name type="synonym">Taxus wallichiana var. chinensis</name>
    <dbReference type="NCBI Taxonomy" id="29808"/>
    <lineage>
        <taxon>Eukaryota</taxon>
        <taxon>Viridiplantae</taxon>
        <taxon>Streptophyta</taxon>
        <taxon>Embryophyta</taxon>
        <taxon>Tracheophyta</taxon>
        <taxon>Spermatophyta</taxon>
        <taxon>Pinopsida</taxon>
        <taxon>Pinidae</taxon>
        <taxon>Conifers II</taxon>
        <taxon>Cupressales</taxon>
        <taxon>Taxaceae</taxon>
        <taxon>Taxus</taxon>
    </lineage>
</organism>